<feature type="domain" description="CRM" evidence="4">
    <location>
        <begin position="4"/>
        <end position="100"/>
    </location>
</feature>
<dbReference type="GO" id="GO:0003723">
    <property type="term" value="F:RNA binding"/>
    <property type="evidence" value="ECO:0007669"/>
    <property type="project" value="UniProtKB-UniRule"/>
</dbReference>
<accession>A0A2S0MVY9</accession>
<keyword evidence="1 2" id="KW-0694">RNA-binding</keyword>
<name>A0A2S0MVY9_9BURK</name>
<dbReference type="PANTHER" id="PTHR40065">
    <property type="entry name" value="RNA-BINDING PROTEIN YHBY"/>
    <property type="match status" value="1"/>
</dbReference>
<dbReference type="InterPro" id="IPR051925">
    <property type="entry name" value="RNA-binding_domain"/>
</dbReference>
<feature type="region of interest" description="Disordered" evidence="3">
    <location>
        <begin position="115"/>
        <end position="158"/>
    </location>
</feature>
<dbReference type="Proteomes" id="UP000239326">
    <property type="component" value="Chromosome"/>
</dbReference>
<dbReference type="AlphaFoldDB" id="A0A2S0MVY9"/>
<dbReference type="KEGG" id="simp:C6571_01010"/>
<dbReference type="SUPFAM" id="SSF75471">
    <property type="entry name" value="YhbY-like"/>
    <property type="match status" value="1"/>
</dbReference>
<dbReference type="Pfam" id="PF01985">
    <property type="entry name" value="CRS1_YhbY"/>
    <property type="match status" value="1"/>
</dbReference>
<gene>
    <name evidence="5" type="ORF">C6571_01010</name>
</gene>
<protein>
    <submittedName>
        <fullName evidence="5">Ribosome assembly RNA-binding protein YhbY</fullName>
    </submittedName>
</protein>
<evidence type="ECO:0000313" key="5">
    <source>
        <dbReference type="EMBL" id="AVO40056.1"/>
    </source>
</evidence>
<dbReference type="SMART" id="SM01103">
    <property type="entry name" value="CRS1_YhbY"/>
    <property type="match status" value="1"/>
</dbReference>
<dbReference type="RefSeq" id="WP_106445049.1">
    <property type="nucleotide sequence ID" value="NZ_CP027669.1"/>
</dbReference>
<dbReference type="Gene3D" id="3.30.110.60">
    <property type="entry name" value="YhbY-like"/>
    <property type="match status" value="1"/>
</dbReference>
<evidence type="ECO:0000259" key="4">
    <source>
        <dbReference type="PROSITE" id="PS51295"/>
    </source>
</evidence>
<dbReference type="EMBL" id="CP027669">
    <property type="protein sequence ID" value="AVO40056.1"/>
    <property type="molecule type" value="Genomic_DNA"/>
</dbReference>
<evidence type="ECO:0000313" key="6">
    <source>
        <dbReference type="Proteomes" id="UP000239326"/>
    </source>
</evidence>
<evidence type="ECO:0000256" key="3">
    <source>
        <dbReference type="SAM" id="MobiDB-lite"/>
    </source>
</evidence>
<reference evidence="5 6" key="1">
    <citation type="submission" date="2018-03" db="EMBL/GenBank/DDBJ databases">
        <title>Genome sequencing of Simplicispira sp.</title>
        <authorList>
            <person name="Kim S.-J."/>
            <person name="Heo J."/>
            <person name="Kwon S.-W."/>
        </authorList>
    </citation>
    <scope>NUCLEOTIDE SEQUENCE [LARGE SCALE GENOMIC DNA]</scope>
    <source>
        <strain evidence="5 6">SC1-8</strain>
    </source>
</reference>
<dbReference type="InterPro" id="IPR035920">
    <property type="entry name" value="YhbY-like_sf"/>
</dbReference>
<keyword evidence="6" id="KW-1185">Reference proteome</keyword>
<evidence type="ECO:0000256" key="2">
    <source>
        <dbReference type="PROSITE-ProRule" id="PRU00626"/>
    </source>
</evidence>
<feature type="compositionally biased region" description="Basic residues" evidence="3">
    <location>
        <begin position="142"/>
        <end position="158"/>
    </location>
</feature>
<dbReference type="PROSITE" id="PS51295">
    <property type="entry name" value="CRM"/>
    <property type="match status" value="1"/>
</dbReference>
<evidence type="ECO:0000256" key="1">
    <source>
        <dbReference type="ARBA" id="ARBA00022884"/>
    </source>
</evidence>
<dbReference type="InterPro" id="IPR001890">
    <property type="entry name" value="RNA-binding_CRM"/>
</dbReference>
<organism evidence="5 6">
    <name type="scientific">Simplicispira suum</name>
    <dbReference type="NCBI Taxonomy" id="2109915"/>
    <lineage>
        <taxon>Bacteria</taxon>
        <taxon>Pseudomonadati</taxon>
        <taxon>Pseudomonadota</taxon>
        <taxon>Betaproteobacteria</taxon>
        <taxon>Burkholderiales</taxon>
        <taxon>Comamonadaceae</taxon>
        <taxon>Simplicispira</taxon>
    </lineage>
</organism>
<dbReference type="OrthoDB" id="9797519at2"/>
<proteinExistence type="predicted"/>
<dbReference type="PANTHER" id="PTHR40065:SF3">
    <property type="entry name" value="RNA-BINDING PROTEIN YHBY"/>
    <property type="match status" value="1"/>
</dbReference>
<sequence>MPQIELDSAARREYRAQAHHLNPVVMVGGDGLTPAVRKEIDAALNAHGLIKIRVFGDDRAARELMYQELAAELSAAPIQHIGKLFVLWRPQPEKERSVDEDRMPGPRDVKVLKYSKRGGQRPEIKQLRVLGNQRLTPGGQVKRAKKPRLTSIKKRQAP</sequence>